<evidence type="ECO:0000313" key="6">
    <source>
        <dbReference type="Proteomes" id="UP000037088"/>
    </source>
</evidence>
<evidence type="ECO:0000259" key="2">
    <source>
        <dbReference type="Pfam" id="PF02517"/>
    </source>
</evidence>
<comment type="caution">
    <text evidence="4">The sequence shown here is derived from an EMBL/GenBank/DDBJ whole genome shotgun (WGS) entry which is preliminary data.</text>
</comment>
<evidence type="ECO:0000313" key="3">
    <source>
        <dbReference type="EMBL" id="KOC92879.1"/>
    </source>
</evidence>
<feature type="transmembrane region" description="Helical" evidence="1">
    <location>
        <begin position="138"/>
        <end position="157"/>
    </location>
</feature>
<dbReference type="Proteomes" id="UP000037088">
    <property type="component" value="Unassembled WGS sequence"/>
</dbReference>
<feature type="transmembrane region" description="Helical" evidence="1">
    <location>
        <begin position="169"/>
        <end position="188"/>
    </location>
</feature>
<dbReference type="InterPro" id="IPR003675">
    <property type="entry name" value="Rce1/LyrA-like_dom"/>
</dbReference>
<keyword evidence="1" id="KW-0812">Transmembrane</keyword>
<feature type="transmembrane region" description="Helical" evidence="1">
    <location>
        <begin position="222"/>
        <end position="239"/>
    </location>
</feature>
<dbReference type="Pfam" id="PF02517">
    <property type="entry name" value="Rce1-like"/>
    <property type="match status" value="1"/>
</dbReference>
<accession>A0A0L7TIN7</accession>
<gene>
    <name evidence="3" type="ORF">NG42_00810</name>
    <name evidence="4" type="ORF">NG43_00360</name>
</gene>
<dbReference type="PATRIC" id="fig|1560201.3.peg.175"/>
<feature type="domain" description="CAAX prenyl protease 2/Lysostaphin resistance protein A-like" evidence="2">
    <location>
        <begin position="168"/>
        <end position="259"/>
    </location>
</feature>
<feature type="transmembrane region" description="Helical" evidence="1">
    <location>
        <begin position="113"/>
        <end position="129"/>
    </location>
</feature>
<dbReference type="EMBL" id="JRXE01000001">
    <property type="protein sequence ID" value="KOC92879.1"/>
    <property type="molecule type" value="Genomic_DNA"/>
</dbReference>
<dbReference type="OrthoDB" id="5322702at2"/>
<feature type="transmembrane region" description="Helical" evidence="1">
    <location>
        <begin position="62"/>
        <end position="83"/>
    </location>
</feature>
<evidence type="ECO:0000256" key="1">
    <source>
        <dbReference type="SAM" id="Phobius"/>
    </source>
</evidence>
<dbReference type="STRING" id="1560201.NG42_00810"/>
<reference evidence="5 6" key="1">
    <citation type="journal article" date="2015" name="Int. J. Syst. Evol. Microbiol.">
        <title>Erwinia iniecta sp. nov., isolated from Russian wheat aphids (Diuraphis noxia).</title>
        <authorList>
            <person name="Campillo T."/>
            <person name="Luna E."/>
            <person name="Portier P."/>
            <person name="Fischer-Le Saux M."/>
            <person name="Lapitan N."/>
            <person name="Tisserat N.A."/>
            <person name="Leach J.E."/>
        </authorList>
    </citation>
    <scope>NUCLEOTIDE SEQUENCE [LARGE SCALE GENOMIC DNA]</scope>
    <source>
        <strain evidence="3 6">B120</strain>
        <strain evidence="4 5">B149</strain>
    </source>
</reference>
<feature type="transmembrane region" description="Helical" evidence="1">
    <location>
        <begin position="200"/>
        <end position="216"/>
    </location>
</feature>
<dbReference type="GO" id="GO:0004175">
    <property type="term" value="F:endopeptidase activity"/>
    <property type="evidence" value="ECO:0007669"/>
    <property type="project" value="UniProtKB-ARBA"/>
</dbReference>
<evidence type="ECO:0000313" key="4">
    <source>
        <dbReference type="EMBL" id="KOC95204.1"/>
    </source>
</evidence>
<dbReference type="GO" id="GO:0080120">
    <property type="term" value="P:CAAX-box protein maturation"/>
    <property type="evidence" value="ECO:0007669"/>
    <property type="project" value="UniProtKB-ARBA"/>
</dbReference>
<organism evidence="4 5">
    <name type="scientific">Winslowiella iniecta</name>
    <dbReference type="NCBI Taxonomy" id="1560201"/>
    <lineage>
        <taxon>Bacteria</taxon>
        <taxon>Pseudomonadati</taxon>
        <taxon>Pseudomonadota</taxon>
        <taxon>Gammaproteobacteria</taxon>
        <taxon>Enterobacterales</taxon>
        <taxon>Erwiniaceae</taxon>
        <taxon>Winslowiella</taxon>
    </lineage>
</organism>
<dbReference type="GO" id="GO:0006508">
    <property type="term" value="P:proteolysis"/>
    <property type="evidence" value="ECO:0007669"/>
    <property type="project" value="UniProtKB-KW"/>
</dbReference>
<dbReference type="AlphaFoldDB" id="A0A0L7TIN7"/>
<dbReference type="EMBL" id="JRXF01000001">
    <property type="protein sequence ID" value="KOC95204.1"/>
    <property type="molecule type" value="Genomic_DNA"/>
</dbReference>
<dbReference type="RefSeq" id="WP_052896774.1">
    <property type="nucleotide sequence ID" value="NZ_JRXE01000001.1"/>
</dbReference>
<feature type="transmembrane region" description="Helical" evidence="1">
    <location>
        <begin position="246"/>
        <end position="269"/>
    </location>
</feature>
<keyword evidence="4" id="KW-0645">Protease</keyword>
<proteinExistence type="predicted"/>
<feature type="transmembrane region" description="Helical" evidence="1">
    <location>
        <begin position="36"/>
        <end position="55"/>
    </location>
</feature>
<name>A0A0L7TIN7_9GAMM</name>
<sequence length="272" mass="30041">MWILLATSLFTAGVNRNAGIVLLVLSAIWAAWSGGVEPFGLWVMVGVAVISLLLNRYRHLPAIAISAELLLLLIALTLLSHFVPGFNHQNVLNKVRAGAQSAPFTMCYHFDKALIPFVLLAILPTLFSCKPLRRSRPYYWLLLIAALPLLLLLATAAGGLKLELHYPTWFWQFALANLFFVSLAEEALFRGYLQRRLSQLIGPVNGLLISALLFGISHLAGGTLLVVFATLAGVIYGLAWMWTGSLWVAALFHFALNLLHLLFFTYPAYQPA</sequence>
<keyword evidence="1" id="KW-1133">Transmembrane helix</keyword>
<dbReference type="Proteomes" id="UP000036851">
    <property type="component" value="Unassembled WGS sequence"/>
</dbReference>
<evidence type="ECO:0000313" key="5">
    <source>
        <dbReference type="Proteomes" id="UP000036851"/>
    </source>
</evidence>
<keyword evidence="6" id="KW-1185">Reference proteome</keyword>
<keyword evidence="1" id="KW-0472">Membrane</keyword>
<protein>
    <submittedName>
        <fullName evidence="4">CAAX protease</fullName>
    </submittedName>
</protein>
<keyword evidence="4" id="KW-0378">Hydrolase</keyword>